<feature type="region of interest" description="Disordered" evidence="4">
    <location>
        <begin position="204"/>
        <end position="229"/>
    </location>
</feature>
<protein>
    <recommendedName>
        <fullName evidence="9">Cyclin</fullName>
    </recommendedName>
</protein>
<evidence type="ECO:0000256" key="3">
    <source>
        <dbReference type="ARBA" id="ARBA00023306"/>
    </source>
</evidence>
<evidence type="ECO:0000313" key="7">
    <source>
        <dbReference type="Proteomes" id="UP000525078"/>
    </source>
</evidence>
<evidence type="ECO:0000256" key="2">
    <source>
        <dbReference type="ARBA" id="ARBA00022618"/>
    </source>
</evidence>
<dbReference type="AlphaFoldDB" id="A0A7J6ETL1"/>
<evidence type="ECO:0008006" key="9">
    <source>
        <dbReference type="Google" id="ProtNLM"/>
    </source>
</evidence>
<name>A0A7J6ETL1_CANSA</name>
<dbReference type="EMBL" id="JAATIP010000189">
    <property type="protein sequence ID" value="KAF4361772.1"/>
    <property type="molecule type" value="Genomic_DNA"/>
</dbReference>
<proteinExistence type="inferred from homology"/>
<keyword evidence="2" id="KW-0132">Cell division</keyword>
<dbReference type="GO" id="GO:0051301">
    <property type="term" value="P:cell division"/>
    <property type="evidence" value="ECO:0007669"/>
    <property type="project" value="UniProtKB-KW"/>
</dbReference>
<dbReference type="PANTHER" id="PTHR15615:SF80">
    <property type="entry name" value="CYCLIN"/>
    <property type="match status" value="1"/>
</dbReference>
<evidence type="ECO:0000313" key="6">
    <source>
        <dbReference type="EMBL" id="KAF4361772.1"/>
    </source>
</evidence>
<evidence type="ECO:0000256" key="4">
    <source>
        <dbReference type="SAM" id="MobiDB-lite"/>
    </source>
</evidence>
<dbReference type="Proteomes" id="UP000583929">
    <property type="component" value="Unassembled WGS sequence"/>
</dbReference>
<dbReference type="GO" id="GO:0019901">
    <property type="term" value="F:protein kinase binding"/>
    <property type="evidence" value="ECO:0007669"/>
    <property type="project" value="InterPro"/>
</dbReference>
<reference evidence="7 8" key="1">
    <citation type="journal article" date="2020" name="bioRxiv">
        <title>Sequence and annotation of 42 cannabis genomes reveals extensive copy number variation in cannabinoid synthesis and pathogen resistance genes.</title>
        <authorList>
            <person name="Mckernan K.J."/>
            <person name="Helbert Y."/>
            <person name="Kane L.T."/>
            <person name="Ebling H."/>
            <person name="Zhang L."/>
            <person name="Liu B."/>
            <person name="Eaton Z."/>
            <person name="Mclaughlin S."/>
            <person name="Kingan S."/>
            <person name="Baybayan P."/>
            <person name="Concepcion G."/>
            <person name="Jordan M."/>
            <person name="Riva A."/>
            <person name="Barbazuk W."/>
            <person name="Harkins T."/>
        </authorList>
    </citation>
    <scope>NUCLEOTIDE SEQUENCE [LARGE SCALE GENOMIC DNA]</scope>
    <source>
        <strain evidence="7 8">cv. Jamaican Lion 4</strain>
        <strain evidence="5">Father</strain>
        <strain evidence="6">Mother</strain>
        <tissue evidence="6">Leaf</tissue>
    </source>
</reference>
<evidence type="ECO:0000313" key="5">
    <source>
        <dbReference type="EMBL" id="KAF4357206.1"/>
    </source>
</evidence>
<organism evidence="6 7">
    <name type="scientific">Cannabis sativa</name>
    <name type="common">Hemp</name>
    <name type="synonym">Marijuana</name>
    <dbReference type="NCBI Taxonomy" id="3483"/>
    <lineage>
        <taxon>Eukaryota</taxon>
        <taxon>Viridiplantae</taxon>
        <taxon>Streptophyta</taxon>
        <taxon>Embryophyta</taxon>
        <taxon>Tracheophyta</taxon>
        <taxon>Spermatophyta</taxon>
        <taxon>Magnoliopsida</taxon>
        <taxon>eudicotyledons</taxon>
        <taxon>Gunneridae</taxon>
        <taxon>Pentapetalae</taxon>
        <taxon>rosids</taxon>
        <taxon>fabids</taxon>
        <taxon>Rosales</taxon>
        <taxon>Cannabaceae</taxon>
        <taxon>Cannabis</taxon>
    </lineage>
</organism>
<sequence>MELEITAIADHGILGLSSESFRALELDEFGKTTSSSSSSSSETTIPQALVVIGCVLEKWIRKNERVIIRASRLKDEEAISIFHGSKAPRLSLRQYLERVLKYSKCSTSCFVVAYIYIHRYFHNRPHFSLTSLNVHRLFITALMVAAKFLDDDCDNNAYYAQVGGVSTEEMNELEIEFLFSLDFKLQVPIQLFERYCKYLENKGGNSSGSGKYRTDHHSSTRHRRRIVIG</sequence>
<dbReference type="InterPro" id="IPR036915">
    <property type="entry name" value="Cyclin-like_sf"/>
</dbReference>
<dbReference type="EMBL" id="JAATIQ010000411">
    <property type="protein sequence ID" value="KAF4357206.1"/>
    <property type="molecule type" value="Genomic_DNA"/>
</dbReference>
<dbReference type="Pfam" id="PF08613">
    <property type="entry name" value="Cyclin"/>
    <property type="match status" value="1"/>
</dbReference>
<dbReference type="Proteomes" id="UP000525078">
    <property type="component" value="Unassembled WGS sequence"/>
</dbReference>
<feature type="compositionally biased region" description="Basic residues" evidence="4">
    <location>
        <begin position="219"/>
        <end position="229"/>
    </location>
</feature>
<dbReference type="Gene3D" id="1.10.472.10">
    <property type="entry name" value="Cyclin-like"/>
    <property type="match status" value="1"/>
</dbReference>
<comment type="caution">
    <text evidence="6">The sequence shown here is derived from an EMBL/GenBank/DDBJ whole genome shotgun (WGS) entry which is preliminary data.</text>
</comment>
<gene>
    <name evidence="6" type="ORF">F8388_018938</name>
    <name evidence="5" type="ORF">G4B88_025084</name>
</gene>
<dbReference type="PANTHER" id="PTHR15615">
    <property type="match status" value="1"/>
</dbReference>
<evidence type="ECO:0000256" key="1">
    <source>
        <dbReference type="ARBA" id="ARBA00007215"/>
    </source>
</evidence>
<dbReference type="SUPFAM" id="SSF47954">
    <property type="entry name" value="Cyclin-like"/>
    <property type="match status" value="1"/>
</dbReference>
<comment type="similarity">
    <text evidence="1">Belongs to the cyclin family. Cyclin U/P subfamily.</text>
</comment>
<keyword evidence="3" id="KW-0131">Cell cycle</keyword>
<dbReference type="InterPro" id="IPR013922">
    <property type="entry name" value="Cyclin_PHO80-like"/>
</dbReference>
<accession>A0A7J6ETL1</accession>
<evidence type="ECO:0000313" key="8">
    <source>
        <dbReference type="Proteomes" id="UP000583929"/>
    </source>
</evidence>
<keyword evidence="8" id="KW-1185">Reference proteome</keyword>